<dbReference type="AlphaFoldDB" id="A0A1T4VRU7"/>
<dbReference type="RefSeq" id="WP_078920609.1">
    <property type="nucleotide sequence ID" value="NZ_FUYB01000001.1"/>
</dbReference>
<gene>
    <name evidence="2" type="ORF">SAMN02745130_00089</name>
</gene>
<feature type="domain" description="GSCFA" evidence="1">
    <location>
        <begin position="42"/>
        <end position="313"/>
    </location>
</feature>
<evidence type="ECO:0000313" key="2">
    <source>
        <dbReference type="EMBL" id="SKA67690.1"/>
    </source>
</evidence>
<evidence type="ECO:0000313" key="3">
    <source>
        <dbReference type="Proteomes" id="UP000190460"/>
    </source>
</evidence>
<proteinExistence type="predicted"/>
<evidence type="ECO:0000259" key="1">
    <source>
        <dbReference type="Pfam" id="PF08885"/>
    </source>
</evidence>
<keyword evidence="3" id="KW-1185">Reference proteome</keyword>
<name>A0A1T4VRU7_9GAMM</name>
<accession>A0A1T4VRU7</accession>
<dbReference type="Pfam" id="PF08885">
    <property type="entry name" value="GSCFA"/>
    <property type="match status" value="1"/>
</dbReference>
<dbReference type="InterPro" id="IPR014982">
    <property type="entry name" value="GSCFA"/>
</dbReference>
<dbReference type="EMBL" id="FUYB01000001">
    <property type="protein sequence ID" value="SKA67690.1"/>
    <property type="molecule type" value="Genomic_DNA"/>
</dbReference>
<organism evidence="2 3">
    <name type="scientific">Thiothrix eikelboomii</name>
    <dbReference type="NCBI Taxonomy" id="92487"/>
    <lineage>
        <taxon>Bacteria</taxon>
        <taxon>Pseudomonadati</taxon>
        <taxon>Pseudomonadota</taxon>
        <taxon>Gammaproteobacteria</taxon>
        <taxon>Thiotrichales</taxon>
        <taxon>Thiotrichaceae</taxon>
        <taxon>Thiothrix</taxon>
    </lineage>
</organism>
<dbReference type="OrthoDB" id="369216at2"/>
<dbReference type="Proteomes" id="UP000190460">
    <property type="component" value="Unassembled WGS sequence"/>
</dbReference>
<reference evidence="2 3" key="1">
    <citation type="submission" date="2017-02" db="EMBL/GenBank/DDBJ databases">
        <authorList>
            <person name="Peterson S.W."/>
        </authorList>
    </citation>
    <scope>NUCLEOTIDE SEQUENCE [LARGE SCALE GENOMIC DNA]</scope>
    <source>
        <strain evidence="2 3">ATCC 49788</strain>
    </source>
</reference>
<protein>
    <submittedName>
        <fullName evidence="2">GSCFA family protein</fullName>
    </submittedName>
</protein>
<sequence>MQNPYTSLPDNAFWKTAVAGRRPREINGLWNPKFEIKKEDVIATAGSCFAQHIGRALKVKGYNWHDSEPAPLLIRLNKEKSDLFNYGIFTFRTGNIYTVALLKQWIDWSLGKTTAPEEIWASPEKRYYDLFRPNIEPNGFKSANEALKSRQSTLKAIKRSLQKTDLFIFTLGLTEAWINSQAQYVYPMCPGTLAGEFDASQHQFKNFSFLEIYTTLTEVLDTLKNINPRMRFLLTVSPVPLTATASGEHVVTATIHSKSVLRAVAGELTTTRPDTDYFPSYEIISAFPFKGVFYAENMRNVLPQGVNFVMNSFFNCQDRVFGSQPELASINKPVAAATASAQTQKMADEICEDALLEAFKK</sequence>
<dbReference type="STRING" id="92487.SAMN02745130_00089"/>